<organism evidence="4 5">
    <name type="scientific">Sphingomonas qomolangmaensis</name>
    <dbReference type="NCBI Taxonomy" id="2918765"/>
    <lineage>
        <taxon>Bacteria</taxon>
        <taxon>Pseudomonadati</taxon>
        <taxon>Pseudomonadota</taxon>
        <taxon>Alphaproteobacteria</taxon>
        <taxon>Sphingomonadales</taxon>
        <taxon>Sphingomonadaceae</taxon>
        <taxon>Sphingomonas</taxon>
    </lineage>
</organism>
<dbReference type="InterPro" id="IPR050832">
    <property type="entry name" value="Bact_Acetyltransf"/>
</dbReference>
<sequence length="188" mass="19605">MTTASLSRPSDAISIRQATPADVPAMATLIEASARTLGSGYYDHRALAAAIDGVFGVDSVLVTDGTYFVAEIDGAMAGCGGWSRRGKLFGSDRFIGRADDLLDPATSRAKIRAMFVAAAFARRGVGSAILRAGEEAARAAGFTAVELMATLSGVDFYRERGFVAAPETLVTVGDATVVFVPMHKHLSA</sequence>
<dbReference type="PANTHER" id="PTHR43877:SF1">
    <property type="entry name" value="ACETYLTRANSFERASE"/>
    <property type="match status" value="1"/>
</dbReference>
<keyword evidence="1" id="KW-0808">Transferase</keyword>
<keyword evidence="2" id="KW-0012">Acyltransferase</keyword>
<evidence type="ECO:0000313" key="5">
    <source>
        <dbReference type="Proteomes" id="UP001058533"/>
    </source>
</evidence>
<evidence type="ECO:0000259" key="3">
    <source>
        <dbReference type="PROSITE" id="PS51186"/>
    </source>
</evidence>
<evidence type="ECO:0000313" key="4">
    <source>
        <dbReference type="EMBL" id="UUL83355.1"/>
    </source>
</evidence>
<feature type="domain" description="N-acetyltransferase" evidence="3">
    <location>
        <begin position="13"/>
        <end position="187"/>
    </location>
</feature>
<name>A0ABY5LC02_9SPHN</name>
<dbReference type="SUPFAM" id="SSF55729">
    <property type="entry name" value="Acyl-CoA N-acyltransferases (Nat)"/>
    <property type="match status" value="1"/>
</dbReference>
<dbReference type="InterPro" id="IPR000182">
    <property type="entry name" value="GNAT_dom"/>
</dbReference>
<proteinExistence type="predicted"/>
<dbReference type="Proteomes" id="UP001058533">
    <property type="component" value="Chromosome"/>
</dbReference>
<reference evidence="4" key="1">
    <citation type="submission" date="2022-07" db="EMBL/GenBank/DDBJ databases">
        <title>Sphingomonas sp. nov., a novel bacterium isolated from the north slope of the Mount Everest.</title>
        <authorList>
            <person name="Cui X."/>
            <person name="Liu Y."/>
        </authorList>
    </citation>
    <scope>NUCLEOTIDE SEQUENCE</scope>
    <source>
        <strain evidence="4">S5-59</strain>
    </source>
</reference>
<protein>
    <submittedName>
        <fullName evidence="4">GNAT family N-acetyltransferase</fullName>
    </submittedName>
</protein>
<gene>
    <name evidence="4" type="ORF">NMP03_03740</name>
</gene>
<dbReference type="InterPro" id="IPR016181">
    <property type="entry name" value="Acyl_CoA_acyltransferase"/>
</dbReference>
<accession>A0ABY5LC02</accession>
<evidence type="ECO:0000256" key="1">
    <source>
        <dbReference type="ARBA" id="ARBA00022679"/>
    </source>
</evidence>
<dbReference type="Gene3D" id="3.40.630.30">
    <property type="match status" value="1"/>
</dbReference>
<dbReference type="EMBL" id="CP101740">
    <property type="protein sequence ID" value="UUL83355.1"/>
    <property type="molecule type" value="Genomic_DNA"/>
</dbReference>
<keyword evidence="5" id="KW-1185">Reference proteome</keyword>
<dbReference type="PANTHER" id="PTHR43877">
    <property type="entry name" value="AMINOALKYLPHOSPHONATE N-ACETYLTRANSFERASE-RELATED-RELATED"/>
    <property type="match status" value="1"/>
</dbReference>
<evidence type="ECO:0000256" key="2">
    <source>
        <dbReference type="ARBA" id="ARBA00023315"/>
    </source>
</evidence>
<dbReference type="PROSITE" id="PS51186">
    <property type="entry name" value="GNAT"/>
    <property type="match status" value="1"/>
</dbReference>
<dbReference type="RefSeq" id="WP_256507196.1">
    <property type="nucleotide sequence ID" value="NZ_CP101740.1"/>
</dbReference>
<dbReference type="Pfam" id="PF00583">
    <property type="entry name" value="Acetyltransf_1"/>
    <property type="match status" value="1"/>
</dbReference>